<reference evidence="1" key="1">
    <citation type="submission" date="2023-01" db="EMBL/GenBank/DDBJ databases">
        <title>Biogeochemical cycle of methane in antarctic sediments.</title>
        <authorList>
            <person name="Roldan D.M."/>
            <person name="Menes R.J."/>
        </authorList>
    </citation>
    <scope>NUCLEOTIDE SEQUENCE [LARGE SCALE GENOMIC DNA]</scope>
    <source>
        <strain evidence="1">K-2018 MAG008</strain>
    </source>
</reference>
<evidence type="ECO:0000313" key="1">
    <source>
        <dbReference type="EMBL" id="MDI1230346.1"/>
    </source>
</evidence>
<evidence type="ECO:0000313" key="2">
    <source>
        <dbReference type="Proteomes" id="UP001160519"/>
    </source>
</evidence>
<dbReference type="EMBL" id="JAQSDF010000007">
    <property type="protein sequence ID" value="MDI1230346.1"/>
    <property type="molecule type" value="Genomic_DNA"/>
</dbReference>
<protein>
    <submittedName>
        <fullName evidence="1">Uncharacterized protein</fullName>
    </submittedName>
</protein>
<organism evidence="1 2">
    <name type="scientific">Candidatus Methylobacter titanis</name>
    <dbReference type="NCBI Taxonomy" id="3053457"/>
    <lineage>
        <taxon>Bacteria</taxon>
        <taxon>Pseudomonadati</taxon>
        <taxon>Pseudomonadota</taxon>
        <taxon>Gammaproteobacteria</taxon>
        <taxon>Methylococcales</taxon>
        <taxon>Methylococcaceae</taxon>
        <taxon>Methylobacter</taxon>
    </lineage>
</organism>
<proteinExistence type="predicted"/>
<keyword evidence="2" id="KW-1185">Reference proteome</keyword>
<name>A0AA43Q2H6_9GAMM</name>
<comment type="caution">
    <text evidence="1">The sequence shown here is derived from an EMBL/GenBank/DDBJ whole genome shotgun (WGS) entry which is preliminary data.</text>
</comment>
<dbReference type="AlphaFoldDB" id="A0AA43Q2H6"/>
<gene>
    <name evidence="1" type="ORF">PSU93_04255</name>
</gene>
<dbReference type="Proteomes" id="UP001160519">
    <property type="component" value="Unassembled WGS sequence"/>
</dbReference>
<accession>A0AA43Q2H6</accession>
<sequence length="52" mass="5890">MEHKPMTAWMQEVEQLGEIAERSVTQGSASIAVLRCTIDLSNPLFPPLFFLR</sequence>